<dbReference type="AlphaFoldDB" id="A0A6N7LYP4"/>
<keyword evidence="2" id="KW-1185">Reference proteome</keyword>
<evidence type="ECO:0000313" key="2">
    <source>
        <dbReference type="Proteomes" id="UP000469421"/>
    </source>
</evidence>
<gene>
    <name evidence="1" type="ORF">GFN93_14885</name>
</gene>
<reference evidence="1 2" key="1">
    <citation type="submission" date="2019-10" db="EMBL/GenBank/DDBJ databases">
        <title>Alcanivorax sp.PA15-N-34 draft genome sequence.</title>
        <authorList>
            <person name="Liao X."/>
            <person name="Shao Z."/>
        </authorList>
    </citation>
    <scope>NUCLEOTIDE SEQUENCE [LARGE SCALE GENOMIC DNA]</scope>
    <source>
        <strain evidence="1 2">PA15-N-34</strain>
    </source>
</reference>
<dbReference type="RefSeq" id="WP_153502112.1">
    <property type="nucleotide sequence ID" value="NZ_WIRE01000002.1"/>
</dbReference>
<proteinExistence type="predicted"/>
<evidence type="ECO:0000313" key="1">
    <source>
        <dbReference type="EMBL" id="MQX54536.1"/>
    </source>
</evidence>
<accession>A0A6N7LYP4</accession>
<name>A0A6N7LYP4_9GAMM</name>
<organism evidence="1 2">
    <name type="scientific">Alcanivorax sediminis</name>
    <dbReference type="NCBI Taxonomy" id="2663008"/>
    <lineage>
        <taxon>Bacteria</taxon>
        <taxon>Pseudomonadati</taxon>
        <taxon>Pseudomonadota</taxon>
        <taxon>Gammaproteobacteria</taxon>
        <taxon>Oceanospirillales</taxon>
        <taxon>Alcanivoracaceae</taxon>
        <taxon>Alcanivorax</taxon>
    </lineage>
</organism>
<dbReference type="EMBL" id="WIRE01000002">
    <property type="protein sequence ID" value="MQX54536.1"/>
    <property type="molecule type" value="Genomic_DNA"/>
</dbReference>
<protein>
    <submittedName>
        <fullName evidence="1">Uncharacterized protein</fullName>
    </submittedName>
</protein>
<sequence>MGRILAFEEKIHEAIANRESRVSLELDGFDESDAIDDRFFYDVEPQFSWRETPLRAETLENLVAMVEAITEALRTQPASQLVSFTLDCPGKRMRYLLDEVRCDVFVGWDGDRIVTTGVMAVDRWQLPGVPVLDYAIRGDVLEAEFRNGLLAIRNISDSNVNVQRLDFMNAGKVSKYPLASNTVKPGEHIYYAELITKGMFGSDLQDGKPLKTRKLSKDERFGVRVLYSRSGGRATTYLTEEMSIKDMLKSDIRALQENGALLEDLELFQQGFVDMRAAAAKQRIRKAMELLQKRKEEQP</sequence>
<comment type="caution">
    <text evidence="1">The sequence shown here is derived from an EMBL/GenBank/DDBJ whole genome shotgun (WGS) entry which is preliminary data.</text>
</comment>
<dbReference type="Proteomes" id="UP000469421">
    <property type="component" value="Unassembled WGS sequence"/>
</dbReference>